<protein>
    <submittedName>
        <fullName evidence="4">Por secretion system C-terminal sorting domain-containing protein</fullName>
    </submittedName>
</protein>
<evidence type="ECO:0000256" key="1">
    <source>
        <dbReference type="ARBA" id="ARBA00022729"/>
    </source>
</evidence>
<proteinExistence type="predicted"/>
<reference evidence="5" key="1">
    <citation type="submission" date="2016-10" db="EMBL/GenBank/DDBJ databases">
        <authorList>
            <person name="Varghese N."/>
            <person name="Submissions S."/>
        </authorList>
    </citation>
    <scope>NUCLEOTIDE SEQUENCE [LARGE SCALE GENOMIC DNA]</scope>
    <source>
        <strain evidence="5">XJ109</strain>
    </source>
</reference>
<dbReference type="EMBL" id="FOUZ01000002">
    <property type="protein sequence ID" value="SFM77143.1"/>
    <property type="molecule type" value="Genomic_DNA"/>
</dbReference>
<gene>
    <name evidence="4" type="ORF">SAMN05421738_102239</name>
</gene>
<name>A0A1I4TKJ3_9FLAO</name>
<dbReference type="OrthoDB" id="3179827at2"/>
<sequence length="107" mass="11950">MKNIILIISFFLFTIGTASAQSRFDQDKATVSIYPNPASSTFTIKFDNPTKVNSVSVYSIIGNEVMNKKMDGTARVNFNIQTLKKGKYIVRVFNDDGTTETQSLIKN</sequence>
<evidence type="ECO:0000259" key="3">
    <source>
        <dbReference type="Pfam" id="PF18962"/>
    </source>
</evidence>
<dbReference type="AlphaFoldDB" id="A0A1I4TKJ3"/>
<feature type="chain" id="PRO_5011670643" evidence="2">
    <location>
        <begin position="21"/>
        <end position="107"/>
    </location>
</feature>
<feature type="signal peptide" evidence="2">
    <location>
        <begin position="1"/>
        <end position="20"/>
    </location>
</feature>
<evidence type="ECO:0000313" key="5">
    <source>
        <dbReference type="Proteomes" id="UP000199149"/>
    </source>
</evidence>
<dbReference type="NCBIfam" id="TIGR04183">
    <property type="entry name" value="Por_Secre_tail"/>
    <property type="match status" value="1"/>
</dbReference>
<keyword evidence="5" id="KW-1185">Reference proteome</keyword>
<evidence type="ECO:0000256" key="2">
    <source>
        <dbReference type="SAM" id="SignalP"/>
    </source>
</evidence>
<dbReference type="InterPro" id="IPR026444">
    <property type="entry name" value="Secre_tail"/>
</dbReference>
<feature type="domain" description="Secretion system C-terminal sorting" evidence="3">
    <location>
        <begin position="33"/>
        <end position="100"/>
    </location>
</feature>
<organism evidence="4 5">
    <name type="scientific">Algoriella xinjiangensis</name>
    <dbReference type="NCBI Taxonomy" id="684065"/>
    <lineage>
        <taxon>Bacteria</taxon>
        <taxon>Pseudomonadati</taxon>
        <taxon>Bacteroidota</taxon>
        <taxon>Flavobacteriia</taxon>
        <taxon>Flavobacteriales</taxon>
        <taxon>Weeksellaceae</taxon>
        <taxon>Algoriella</taxon>
    </lineage>
</organism>
<dbReference type="Pfam" id="PF18962">
    <property type="entry name" value="Por_Secre_tail"/>
    <property type="match status" value="1"/>
</dbReference>
<evidence type="ECO:0000313" key="4">
    <source>
        <dbReference type="EMBL" id="SFM77143.1"/>
    </source>
</evidence>
<dbReference type="STRING" id="684065.SAMN05421738_102239"/>
<dbReference type="Proteomes" id="UP000199149">
    <property type="component" value="Unassembled WGS sequence"/>
</dbReference>
<keyword evidence="1 2" id="KW-0732">Signal</keyword>
<dbReference type="RefSeq" id="WP_092906311.1">
    <property type="nucleotide sequence ID" value="NZ_FOUZ01000002.1"/>
</dbReference>
<accession>A0A1I4TKJ3</accession>